<dbReference type="AlphaFoldDB" id="A0A951UN94"/>
<sequence length="169" mass="17892">MRFGFILGLFSLAIVSCTSNAAVEQSSSPVEQMSPIASSPASSPIALDSESSQVLKTGMFASGEHPTQGAVRLVSQDGKFFLELDQAFTTSSNGPDLVVILHRSSDVLGSTQPPAFPIQEGEYVVLAPLEKFSGAQRYAIPDTVDLADYASAAIWCRQFNATFGAALLQ</sequence>
<dbReference type="Proteomes" id="UP000757435">
    <property type="component" value="Unassembled WGS sequence"/>
</dbReference>
<dbReference type="InterPro" id="IPR019545">
    <property type="entry name" value="DM13_domain"/>
</dbReference>
<dbReference type="EMBL" id="JAHHHD010000021">
    <property type="protein sequence ID" value="MBW4660501.1"/>
    <property type="molecule type" value="Genomic_DNA"/>
</dbReference>
<accession>A0A951UN94</accession>
<dbReference type="PROSITE" id="PS51549">
    <property type="entry name" value="DM13"/>
    <property type="match status" value="1"/>
</dbReference>
<evidence type="ECO:0000256" key="1">
    <source>
        <dbReference type="SAM" id="SignalP"/>
    </source>
</evidence>
<evidence type="ECO:0000313" key="3">
    <source>
        <dbReference type="EMBL" id="MBW4660501.1"/>
    </source>
</evidence>
<keyword evidence="1" id="KW-0732">Signal</keyword>
<feature type="signal peptide" evidence="1">
    <location>
        <begin position="1"/>
        <end position="21"/>
    </location>
</feature>
<protein>
    <submittedName>
        <fullName evidence="3">DM13 domain-containing protein</fullName>
    </submittedName>
</protein>
<feature type="chain" id="PRO_5036704609" evidence="1">
    <location>
        <begin position="22"/>
        <end position="169"/>
    </location>
</feature>
<reference evidence="3" key="2">
    <citation type="journal article" date="2022" name="Microbiol. Resour. Announc.">
        <title>Metagenome Sequencing to Explore Phylogenomics of Terrestrial Cyanobacteria.</title>
        <authorList>
            <person name="Ward R.D."/>
            <person name="Stajich J.E."/>
            <person name="Johansen J.R."/>
            <person name="Huntemann M."/>
            <person name="Clum A."/>
            <person name="Foster B."/>
            <person name="Foster B."/>
            <person name="Roux S."/>
            <person name="Palaniappan K."/>
            <person name="Varghese N."/>
            <person name="Mukherjee S."/>
            <person name="Reddy T.B.K."/>
            <person name="Daum C."/>
            <person name="Copeland A."/>
            <person name="Chen I.A."/>
            <person name="Ivanova N.N."/>
            <person name="Kyrpides N.C."/>
            <person name="Shapiro N."/>
            <person name="Eloe-Fadrosh E.A."/>
            <person name="Pietrasiak N."/>
        </authorList>
    </citation>
    <scope>NUCLEOTIDE SEQUENCE</scope>
    <source>
        <strain evidence="3">UHER 2000/2452</strain>
    </source>
</reference>
<comment type="caution">
    <text evidence="3">The sequence shown here is derived from an EMBL/GenBank/DDBJ whole genome shotgun (WGS) entry which is preliminary data.</text>
</comment>
<dbReference type="PROSITE" id="PS51257">
    <property type="entry name" value="PROKAR_LIPOPROTEIN"/>
    <property type="match status" value="1"/>
</dbReference>
<proteinExistence type="predicted"/>
<gene>
    <name evidence="3" type="ORF">KME15_17655</name>
</gene>
<dbReference type="Pfam" id="PF10517">
    <property type="entry name" value="DM13"/>
    <property type="match status" value="1"/>
</dbReference>
<reference evidence="3" key="1">
    <citation type="submission" date="2021-05" db="EMBL/GenBank/DDBJ databases">
        <authorList>
            <person name="Pietrasiak N."/>
            <person name="Ward R."/>
            <person name="Stajich J.E."/>
            <person name="Kurbessoian T."/>
        </authorList>
    </citation>
    <scope>NUCLEOTIDE SEQUENCE</scope>
    <source>
        <strain evidence="3">UHER 2000/2452</strain>
    </source>
</reference>
<evidence type="ECO:0000313" key="4">
    <source>
        <dbReference type="Proteomes" id="UP000757435"/>
    </source>
</evidence>
<name>A0A951UN94_9CYAN</name>
<organism evidence="3 4">
    <name type="scientific">Drouetiella hepatica Uher 2000/2452</name>
    <dbReference type="NCBI Taxonomy" id="904376"/>
    <lineage>
        <taxon>Bacteria</taxon>
        <taxon>Bacillati</taxon>
        <taxon>Cyanobacteriota</taxon>
        <taxon>Cyanophyceae</taxon>
        <taxon>Oculatellales</taxon>
        <taxon>Oculatellaceae</taxon>
        <taxon>Drouetiella</taxon>
    </lineage>
</organism>
<feature type="domain" description="DM13" evidence="2">
    <location>
        <begin position="53"/>
        <end position="169"/>
    </location>
</feature>
<evidence type="ECO:0000259" key="2">
    <source>
        <dbReference type="PROSITE" id="PS51549"/>
    </source>
</evidence>